<feature type="compositionally biased region" description="Low complexity" evidence="2">
    <location>
        <begin position="1"/>
        <end position="13"/>
    </location>
</feature>
<dbReference type="Proteomes" id="UP001314263">
    <property type="component" value="Unassembled WGS sequence"/>
</dbReference>
<feature type="region of interest" description="Disordered" evidence="2">
    <location>
        <begin position="1"/>
        <end position="92"/>
    </location>
</feature>
<dbReference type="InterPro" id="IPR051624">
    <property type="entry name" value="RMD1/Sad1-interacting"/>
</dbReference>
<dbReference type="InterPro" id="IPR003734">
    <property type="entry name" value="DUF155"/>
</dbReference>
<feature type="domain" description="DUF155" evidence="4">
    <location>
        <begin position="185"/>
        <end position="361"/>
    </location>
</feature>
<evidence type="ECO:0000256" key="2">
    <source>
        <dbReference type="SAM" id="MobiDB-lite"/>
    </source>
</evidence>
<dbReference type="EMBL" id="CAUYUE010000011">
    <property type="protein sequence ID" value="CAK0784921.1"/>
    <property type="molecule type" value="Genomic_DNA"/>
</dbReference>
<dbReference type="PANTHER" id="PTHR16255:SF1">
    <property type="entry name" value="REQUIRED FOR MEIOTIC NUCLEAR DIVISION PROTEIN 1 HOMOLOG"/>
    <property type="match status" value="1"/>
</dbReference>
<keyword evidence="3" id="KW-1133">Transmembrane helix</keyword>
<comment type="similarity">
    <text evidence="1">Belongs to the RMD1/sif2 family.</text>
</comment>
<evidence type="ECO:0000256" key="3">
    <source>
        <dbReference type="SAM" id="Phobius"/>
    </source>
</evidence>
<comment type="caution">
    <text evidence="5">The sequence shown here is derived from an EMBL/GenBank/DDBJ whole genome shotgun (WGS) entry which is preliminary data.</text>
</comment>
<keyword evidence="3" id="KW-0812">Transmembrane</keyword>
<organism evidence="5 6">
    <name type="scientific">Coccomyxa viridis</name>
    <dbReference type="NCBI Taxonomy" id="1274662"/>
    <lineage>
        <taxon>Eukaryota</taxon>
        <taxon>Viridiplantae</taxon>
        <taxon>Chlorophyta</taxon>
        <taxon>core chlorophytes</taxon>
        <taxon>Trebouxiophyceae</taxon>
        <taxon>Trebouxiophyceae incertae sedis</taxon>
        <taxon>Coccomyxaceae</taxon>
        <taxon>Coccomyxa</taxon>
    </lineage>
</organism>
<feature type="compositionally biased region" description="Basic and acidic residues" evidence="2">
    <location>
        <begin position="40"/>
        <end position="53"/>
    </location>
</feature>
<protein>
    <recommendedName>
        <fullName evidence="4">DUF155 domain-containing protein</fullName>
    </recommendedName>
</protein>
<dbReference type="Pfam" id="PF02582">
    <property type="entry name" value="DUF155"/>
    <property type="match status" value="1"/>
</dbReference>
<name>A0AAV1IC58_9CHLO</name>
<dbReference type="PANTHER" id="PTHR16255">
    <property type="entry name" value="REQUIRED FOR MEIOTIC NUCLEAR DIVISION PROTEIN 1 HOMOLOG"/>
    <property type="match status" value="1"/>
</dbReference>
<reference evidence="5 6" key="1">
    <citation type="submission" date="2023-10" db="EMBL/GenBank/DDBJ databases">
        <authorList>
            <person name="Maclean D."/>
            <person name="Macfadyen A."/>
        </authorList>
    </citation>
    <scope>NUCLEOTIDE SEQUENCE [LARGE SCALE GENOMIC DNA]</scope>
</reference>
<feature type="transmembrane region" description="Helical" evidence="3">
    <location>
        <begin position="385"/>
        <end position="410"/>
    </location>
</feature>
<gene>
    <name evidence="5" type="ORF">CVIRNUC_008126</name>
</gene>
<sequence>MRPGLLPALRPAPIFRQAMLQRSKSAGKQPNRPGYLPLPAHDEQASGSRDRNKSPLPENAQRRPAQPKPGAKPATKRMIAPGQPAPGARSKEKFVSLPEELEELELPPPTLEVPPALFEDVDIKERVSQAPKQRISIYCIAESLDRKLLEKRLEARGPSWLISKYPDVLYGQYASLENPVPTGSVFYFDYGCVSFWNLTPKQEQDILKNIVVPCELNPLPVREVEIDEFDVRYTANEKMNIQNDTITLNYRLSGDHSIKLSISYALSQSTKLCVYEERVLDIVQSTKDLPESLAETGKVSMSRKAIAQLIGKVFIQRAAVNLLSTVLDTPEFFWSAPDIMQTLYKRICEYMELDDRVEVLNNRFAVLSDMLELVRDHAENAHSSYLEWIVIILVAICVFVGIFEVMGTVLQDLLNMIREHQNTGHTARLEWIVIILIGVEIVIGIFESISILGWLGTG</sequence>
<feature type="transmembrane region" description="Helical" evidence="3">
    <location>
        <begin position="431"/>
        <end position="455"/>
    </location>
</feature>
<evidence type="ECO:0000313" key="5">
    <source>
        <dbReference type="EMBL" id="CAK0784921.1"/>
    </source>
</evidence>
<dbReference type="GO" id="GO:0005739">
    <property type="term" value="C:mitochondrion"/>
    <property type="evidence" value="ECO:0007669"/>
    <property type="project" value="UniProtKB-ARBA"/>
</dbReference>
<dbReference type="AlphaFoldDB" id="A0AAV1IC58"/>
<evidence type="ECO:0000313" key="6">
    <source>
        <dbReference type="Proteomes" id="UP001314263"/>
    </source>
</evidence>
<accession>A0AAV1IC58</accession>
<evidence type="ECO:0000259" key="4">
    <source>
        <dbReference type="Pfam" id="PF02582"/>
    </source>
</evidence>
<keyword evidence="6" id="KW-1185">Reference proteome</keyword>
<evidence type="ECO:0000256" key="1">
    <source>
        <dbReference type="ARBA" id="ARBA00008306"/>
    </source>
</evidence>
<keyword evidence="3" id="KW-0472">Membrane</keyword>
<proteinExistence type="inferred from homology"/>